<dbReference type="RefSeq" id="WP_013272686.1">
    <property type="nucleotide sequence ID" value="NC_014376.1"/>
</dbReference>
<name>D9R151_LACSW</name>
<dbReference type="NCBIfam" id="NF009049">
    <property type="entry name" value="PRK12383.1"/>
    <property type="match status" value="1"/>
</dbReference>
<dbReference type="eggNOG" id="COG1015">
    <property type="taxonomic scope" value="Bacteria"/>
</dbReference>
<dbReference type="GO" id="GO:0005829">
    <property type="term" value="C:cytosol"/>
    <property type="evidence" value="ECO:0007669"/>
    <property type="project" value="TreeGrafter"/>
</dbReference>
<evidence type="ECO:0000256" key="2">
    <source>
        <dbReference type="ARBA" id="ARBA00022723"/>
    </source>
</evidence>
<dbReference type="EC" id="5.4.2.7" evidence="6"/>
<accession>D9R151</accession>
<evidence type="ECO:0000259" key="5">
    <source>
        <dbReference type="Pfam" id="PF01676"/>
    </source>
</evidence>
<dbReference type="OrthoDB" id="9769930at2"/>
<dbReference type="GO" id="GO:0008973">
    <property type="term" value="F:phosphopentomutase activity"/>
    <property type="evidence" value="ECO:0007669"/>
    <property type="project" value="UniProtKB-EC"/>
</dbReference>
<dbReference type="AlphaFoldDB" id="D9R151"/>
<dbReference type="SUPFAM" id="SSF53649">
    <property type="entry name" value="Alkaline phosphatase-like"/>
    <property type="match status" value="1"/>
</dbReference>
<dbReference type="STRING" id="610130.Closa_2019"/>
<keyword evidence="3" id="KW-0464">Manganese</keyword>
<dbReference type="PANTHER" id="PTHR21110">
    <property type="entry name" value="PHOSPHOPENTOMUTASE"/>
    <property type="match status" value="1"/>
</dbReference>
<feature type="domain" description="Metalloenzyme" evidence="5">
    <location>
        <begin position="3"/>
        <end position="389"/>
    </location>
</feature>
<proteinExistence type="inferred from homology"/>
<dbReference type="GO" id="GO:0009117">
    <property type="term" value="P:nucleotide metabolic process"/>
    <property type="evidence" value="ECO:0007669"/>
    <property type="project" value="InterPro"/>
</dbReference>
<gene>
    <name evidence="6" type="ordered locus">Closa_2019</name>
</gene>
<reference evidence="6" key="1">
    <citation type="submission" date="2010-07" db="EMBL/GenBank/DDBJ databases">
        <title>Complete sequence of Clostridium saccharolyticum WM1.</title>
        <authorList>
            <consortium name="US DOE Joint Genome Institute"/>
            <person name="Lucas S."/>
            <person name="Copeland A."/>
            <person name="Lapidus A."/>
            <person name="Cheng J.-F."/>
            <person name="Bruce D."/>
            <person name="Goodwin L."/>
            <person name="Pitluck S."/>
            <person name="Chertkov O."/>
            <person name="Detter J.C."/>
            <person name="Han C."/>
            <person name="Tapia R."/>
            <person name="Land M."/>
            <person name="Hauser L."/>
            <person name="Chang Y.-J."/>
            <person name="Jeffries C."/>
            <person name="Kyrpides N."/>
            <person name="Ivanova N."/>
            <person name="Mikhailova N."/>
            <person name="Mouttaki H."/>
            <person name="Lin L."/>
            <person name="Zhou J."/>
            <person name="Hemme C.L."/>
            <person name="Woyke T."/>
        </authorList>
    </citation>
    <scope>NUCLEOTIDE SEQUENCE [LARGE SCALE GENOMIC DNA]</scope>
    <source>
        <strain evidence="6">WM1</strain>
    </source>
</reference>
<keyword evidence="2" id="KW-0479">Metal-binding</keyword>
<dbReference type="Gene3D" id="3.30.70.1250">
    <property type="entry name" value="Phosphopentomutase"/>
    <property type="match status" value="1"/>
</dbReference>
<dbReference type="InterPro" id="IPR024052">
    <property type="entry name" value="Phosphopentomutase_DeoB_cap_sf"/>
</dbReference>
<dbReference type="PANTHER" id="PTHR21110:SF0">
    <property type="entry name" value="PHOSPHOPENTOMUTASE"/>
    <property type="match status" value="1"/>
</dbReference>
<dbReference type="Gene3D" id="3.40.720.10">
    <property type="entry name" value="Alkaline Phosphatase, subunit A"/>
    <property type="match status" value="1"/>
</dbReference>
<dbReference type="PIRSF" id="PIRSF001491">
    <property type="entry name" value="Ppentomutase"/>
    <property type="match status" value="1"/>
</dbReference>
<organism evidence="6 7">
    <name type="scientific">Lacrimispora saccharolytica (strain ATCC 35040 / DSM 2544 / NRCC 2533 / WM1)</name>
    <name type="common">Clostridium saccharolyticum</name>
    <dbReference type="NCBI Taxonomy" id="610130"/>
    <lineage>
        <taxon>Bacteria</taxon>
        <taxon>Bacillati</taxon>
        <taxon>Bacillota</taxon>
        <taxon>Clostridia</taxon>
        <taxon>Lachnospirales</taxon>
        <taxon>Lachnospiraceae</taxon>
        <taxon>Lacrimispora</taxon>
    </lineage>
</organism>
<dbReference type="Pfam" id="PF01676">
    <property type="entry name" value="Metalloenzyme"/>
    <property type="match status" value="1"/>
</dbReference>
<keyword evidence="4 6" id="KW-0413">Isomerase</keyword>
<evidence type="ECO:0000256" key="3">
    <source>
        <dbReference type="ARBA" id="ARBA00023211"/>
    </source>
</evidence>
<evidence type="ECO:0000256" key="4">
    <source>
        <dbReference type="ARBA" id="ARBA00023235"/>
    </source>
</evidence>
<dbReference type="KEGG" id="csh:Closa_2019"/>
<dbReference type="InterPro" id="IPR010045">
    <property type="entry name" value="DeoB"/>
</dbReference>
<dbReference type="PaxDb" id="610130-Closa_2019"/>
<dbReference type="GO" id="GO:0000287">
    <property type="term" value="F:magnesium ion binding"/>
    <property type="evidence" value="ECO:0007669"/>
    <property type="project" value="InterPro"/>
</dbReference>
<dbReference type="Proteomes" id="UP000001662">
    <property type="component" value="Chromosome"/>
</dbReference>
<sequence>MKKRLIVIVLDGFGIGAMEDARLARPGDENANTLRSILKDYPDLKLPALEKLGLMNAYGEESDFMKFSPEANFGSCGLMHFGADTFMGHQEIMGTLPKKPEVHPFQEKAEAVKKHLEANGHQVQFIQRQGLRYLLVDRFVTVADNLEADLGMCYNVTAPLDLISFEEEYAIAKKVREVVTVGRVIVFGGTGNTMEDLWNAEEVKQDRFIGIASAKSKSYEQGYQCRHLGYGVDQKVQAPTILTKAGFDCTLIGKVADIVSNEGGRSISCVPTQEVMDLTLQETKALNHGFLCTNVQETDLAGHSQSTFAYKRILEIADQGVSRLLPELTSQDILVIMADHGNDPNIGHSKHTRERVPLLVYKKGIQGKCLGQRNTLSDIGATVCDYFGTGAPENGESFLPFLKD</sequence>
<evidence type="ECO:0000313" key="6">
    <source>
        <dbReference type="EMBL" id="ADL04598.1"/>
    </source>
</evidence>
<dbReference type="InterPro" id="IPR017850">
    <property type="entry name" value="Alkaline_phosphatase_core_sf"/>
</dbReference>
<keyword evidence="7" id="KW-1185">Reference proteome</keyword>
<dbReference type="HOGENOM" id="CLU_053861_1_0_9"/>
<evidence type="ECO:0000256" key="1">
    <source>
        <dbReference type="ARBA" id="ARBA00010373"/>
    </source>
</evidence>
<dbReference type="EMBL" id="CP002109">
    <property type="protein sequence ID" value="ADL04598.1"/>
    <property type="molecule type" value="Genomic_DNA"/>
</dbReference>
<protein>
    <submittedName>
        <fullName evidence="6">Phosphopentomutase</fullName>
        <ecNumber evidence="6">5.4.2.7</ecNumber>
    </submittedName>
</protein>
<dbReference type="CDD" id="cd16009">
    <property type="entry name" value="PPM"/>
    <property type="match status" value="1"/>
</dbReference>
<evidence type="ECO:0000313" key="7">
    <source>
        <dbReference type="Proteomes" id="UP000001662"/>
    </source>
</evidence>
<comment type="similarity">
    <text evidence="1">Belongs to the phosphopentomutase family.</text>
</comment>
<dbReference type="InterPro" id="IPR006124">
    <property type="entry name" value="Metalloenzyme"/>
</dbReference>
<dbReference type="GO" id="GO:0043094">
    <property type="term" value="P:metabolic compound salvage"/>
    <property type="evidence" value="ECO:0007669"/>
    <property type="project" value="InterPro"/>
</dbReference>